<reference evidence="2" key="1">
    <citation type="submission" date="2023-06" db="EMBL/GenBank/DDBJ databases">
        <title>Male Hemibagrus guttatus genome.</title>
        <authorList>
            <person name="Bian C."/>
        </authorList>
    </citation>
    <scope>NUCLEOTIDE SEQUENCE</scope>
    <source>
        <strain evidence="2">Male_cb2023</strain>
        <tissue evidence="2">Muscle</tissue>
    </source>
</reference>
<gene>
    <name evidence="2" type="ORF">QTP70_012282</name>
</gene>
<sequence length="85" mass="9388">MERLSLSAGLGTPRGPSERAGGSVWGEGDTCNNLKTIWQKDLGINIHDNDCLDILANVARRDRFALIISQWRNLNGSTENSLTYN</sequence>
<proteinExistence type="predicted"/>
<accession>A0AAE0R401</accession>
<dbReference type="EMBL" id="JAUCMX010000006">
    <property type="protein sequence ID" value="KAK3543174.1"/>
    <property type="molecule type" value="Genomic_DNA"/>
</dbReference>
<evidence type="ECO:0000313" key="3">
    <source>
        <dbReference type="Proteomes" id="UP001274896"/>
    </source>
</evidence>
<dbReference type="AlphaFoldDB" id="A0AAE0R401"/>
<organism evidence="2 3">
    <name type="scientific">Hemibagrus guttatus</name>
    <dbReference type="NCBI Taxonomy" id="175788"/>
    <lineage>
        <taxon>Eukaryota</taxon>
        <taxon>Metazoa</taxon>
        <taxon>Chordata</taxon>
        <taxon>Craniata</taxon>
        <taxon>Vertebrata</taxon>
        <taxon>Euteleostomi</taxon>
        <taxon>Actinopterygii</taxon>
        <taxon>Neopterygii</taxon>
        <taxon>Teleostei</taxon>
        <taxon>Ostariophysi</taxon>
        <taxon>Siluriformes</taxon>
        <taxon>Bagridae</taxon>
        <taxon>Hemibagrus</taxon>
    </lineage>
</organism>
<evidence type="ECO:0000313" key="2">
    <source>
        <dbReference type="EMBL" id="KAK3543174.1"/>
    </source>
</evidence>
<dbReference type="Proteomes" id="UP001274896">
    <property type="component" value="Unassembled WGS sequence"/>
</dbReference>
<feature type="region of interest" description="Disordered" evidence="1">
    <location>
        <begin position="1"/>
        <end position="25"/>
    </location>
</feature>
<evidence type="ECO:0000256" key="1">
    <source>
        <dbReference type="SAM" id="MobiDB-lite"/>
    </source>
</evidence>
<protein>
    <submittedName>
        <fullName evidence="2">Uncharacterized protein</fullName>
    </submittedName>
</protein>
<keyword evidence="3" id="KW-1185">Reference proteome</keyword>
<comment type="caution">
    <text evidence="2">The sequence shown here is derived from an EMBL/GenBank/DDBJ whole genome shotgun (WGS) entry which is preliminary data.</text>
</comment>
<name>A0AAE0R401_9TELE</name>